<dbReference type="Proteomes" id="UP000824102">
    <property type="component" value="Unassembled WGS sequence"/>
</dbReference>
<dbReference type="EMBL" id="DXBB01000059">
    <property type="protein sequence ID" value="HIZ72751.1"/>
    <property type="molecule type" value="Genomic_DNA"/>
</dbReference>
<sequence length="395" mass="45575">MSKCDFNLDPQYLGYETDFNSITKGIERYNPHIHVIDRNGNDDNVDVNYFRHIAIDKNNRCEISKIKKVLPFADFGDYYKRLIDDMRNLYSNAQDSNRKYRYGVVTMISKGYDAPCCAAVVKEIGGNTALTFSAIGKYAEDSGVDIAKRLGYQNIIEKDADAYKSRTDMPEIKYLCSGNLGGGISFSVFEEEYEGNLVFQGERGDSIYDRCSKHRNDEFHIINMQSGLSESEHRLWIGYIPVPMPLYGASAWPSLYDIANSNQMSEWQMNNTYDRPIPRRIVESAGVPREWFGVQKRGAGFSYHFDWMKRIVSRMSPKSGNDFSAYVRKHRKPYVIQKIRFFAETYKVYLNRIGLKIKSDDIEHLSSTPNPMAARYLIPWAGEHILKEYRQILGL</sequence>
<protein>
    <submittedName>
        <fullName evidence="1">Uncharacterized protein</fullName>
    </submittedName>
</protein>
<dbReference type="AlphaFoldDB" id="A0A9D2G5S8"/>
<evidence type="ECO:0000313" key="2">
    <source>
        <dbReference type="Proteomes" id="UP000824102"/>
    </source>
</evidence>
<comment type="caution">
    <text evidence="1">The sequence shown here is derived from an EMBL/GenBank/DDBJ whole genome shotgun (WGS) entry which is preliminary data.</text>
</comment>
<name>A0A9D2G5S8_9FIRM</name>
<gene>
    <name evidence="1" type="ORF">H9964_04140</name>
</gene>
<reference evidence="1" key="1">
    <citation type="journal article" date="2021" name="PeerJ">
        <title>Extensive microbial diversity within the chicken gut microbiome revealed by metagenomics and culture.</title>
        <authorList>
            <person name="Gilroy R."/>
            <person name="Ravi A."/>
            <person name="Getino M."/>
            <person name="Pursley I."/>
            <person name="Horton D.L."/>
            <person name="Alikhan N.F."/>
            <person name="Baker D."/>
            <person name="Gharbi K."/>
            <person name="Hall N."/>
            <person name="Watson M."/>
            <person name="Adriaenssens E.M."/>
            <person name="Foster-Nyarko E."/>
            <person name="Jarju S."/>
            <person name="Secka A."/>
            <person name="Antonio M."/>
            <person name="Oren A."/>
            <person name="Chaudhuri R.R."/>
            <person name="La Ragione R."/>
            <person name="Hildebrand F."/>
            <person name="Pallen M.J."/>
        </authorList>
    </citation>
    <scope>NUCLEOTIDE SEQUENCE</scope>
    <source>
        <strain evidence="1">ChiW7-2402</strain>
    </source>
</reference>
<organism evidence="1 2">
    <name type="scientific">Candidatus Gallimonas intestinavium</name>
    <dbReference type="NCBI Taxonomy" id="2838603"/>
    <lineage>
        <taxon>Bacteria</taxon>
        <taxon>Bacillati</taxon>
        <taxon>Bacillota</taxon>
        <taxon>Clostridia</taxon>
        <taxon>Candidatus Gallimonas</taxon>
    </lineage>
</organism>
<reference evidence="1" key="2">
    <citation type="submission" date="2021-04" db="EMBL/GenBank/DDBJ databases">
        <authorList>
            <person name="Gilroy R."/>
        </authorList>
    </citation>
    <scope>NUCLEOTIDE SEQUENCE</scope>
    <source>
        <strain evidence="1">ChiW7-2402</strain>
    </source>
</reference>
<accession>A0A9D2G5S8</accession>
<evidence type="ECO:0000313" key="1">
    <source>
        <dbReference type="EMBL" id="HIZ72751.1"/>
    </source>
</evidence>
<proteinExistence type="predicted"/>